<reference evidence="1 2" key="1">
    <citation type="submission" date="2016-10" db="EMBL/GenBank/DDBJ databases">
        <authorList>
            <person name="de Groot N.N."/>
        </authorList>
    </citation>
    <scope>NUCLEOTIDE SEQUENCE [LARGE SCALE GENOMIC DNA]</scope>
    <source>
        <strain evidence="1 2">DSM 21668</strain>
    </source>
</reference>
<dbReference type="Proteomes" id="UP000198901">
    <property type="component" value="Unassembled WGS sequence"/>
</dbReference>
<dbReference type="OrthoDB" id="9800461at2"/>
<dbReference type="STRING" id="563176.SAMN04488090_2715"/>
<evidence type="ECO:0000313" key="1">
    <source>
        <dbReference type="EMBL" id="SDM17693.1"/>
    </source>
</evidence>
<dbReference type="AlphaFoldDB" id="A0A1G9R390"/>
<proteinExistence type="predicted"/>
<organism evidence="1 2">
    <name type="scientific">Siphonobacter aquaeclarae</name>
    <dbReference type="NCBI Taxonomy" id="563176"/>
    <lineage>
        <taxon>Bacteria</taxon>
        <taxon>Pseudomonadati</taxon>
        <taxon>Bacteroidota</taxon>
        <taxon>Cytophagia</taxon>
        <taxon>Cytophagales</taxon>
        <taxon>Cytophagaceae</taxon>
        <taxon>Siphonobacter</taxon>
    </lineage>
</organism>
<keyword evidence="2" id="KW-1185">Reference proteome</keyword>
<sequence>MENKLIRKLLVKPGTTVWVENAPDAPEHIFGAFPADVRVTGTPDGFQGIFLFVKNSTELNAALAYIHPLLKKDTLFWIFYPKKDSGIETDLKMAKWDELAAYALTPCASAAVDKVWSGLRIKPIDEVKASGVGNDSIRQNEYGGYIDVANKQVSLPADLAAALTTEAREFFNGLSYTNKKEYVLWVLTAKQEKTRQERIGKTLEKLLSGKKNPTEK</sequence>
<accession>A0A1G9R390</accession>
<evidence type="ECO:0000313" key="2">
    <source>
        <dbReference type="Proteomes" id="UP000198901"/>
    </source>
</evidence>
<protein>
    <submittedName>
        <fullName evidence="1">Bacteriocin-protection, YdeI or OmpD-Associated</fullName>
    </submittedName>
</protein>
<dbReference type="Pfam" id="PF13376">
    <property type="entry name" value="OmdA"/>
    <property type="match status" value="1"/>
</dbReference>
<dbReference type="EMBL" id="FNGS01000005">
    <property type="protein sequence ID" value="SDM17693.1"/>
    <property type="molecule type" value="Genomic_DNA"/>
</dbReference>
<gene>
    <name evidence="1" type="ORF">SAMN04488090_2715</name>
</gene>
<name>A0A1G9R390_9BACT</name>
<dbReference type="RefSeq" id="WP_093203067.1">
    <property type="nucleotide sequence ID" value="NZ_FNGS01000005.1"/>
</dbReference>